<organism evidence="8 9">
    <name type="scientific">Nematostella vectensis</name>
    <name type="common">Starlet sea anemone</name>
    <dbReference type="NCBI Taxonomy" id="45351"/>
    <lineage>
        <taxon>Eukaryota</taxon>
        <taxon>Metazoa</taxon>
        <taxon>Cnidaria</taxon>
        <taxon>Anthozoa</taxon>
        <taxon>Hexacorallia</taxon>
        <taxon>Actiniaria</taxon>
        <taxon>Edwardsiidae</taxon>
        <taxon>Nematostella</taxon>
    </lineage>
</organism>
<dbReference type="PhylomeDB" id="A7SU72"/>
<feature type="domain" description="G-protein coupled receptors family 2 profile 2" evidence="7">
    <location>
        <begin position="1"/>
        <end position="218"/>
    </location>
</feature>
<evidence type="ECO:0000256" key="1">
    <source>
        <dbReference type="ARBA" id="ARBA00004141"/>
    </source>
</evidence>
<dbReference type="CDD" id="cd15039">
    <property type="entry name" value="7tmB3_Methuselah-like"/>
    <property type="match status" value="1"/>
</dbReference>
<dbReference type="InterPro" id="IPR017981">
    <property type="entry name" value="GPCR_2-like_7TM"/>
</dbReference>
<evidence type="ECO:0000256" key="4">
    <source>
        <dbReference type="ARBA" id="ARBA00023136"/>
    </source>
</evidence>
<dbReference type="InParanoid" id="A7SU72"/>
<gene>
    <name evidence="8" type="ORF">NEMVEDRAFT_v1g131939</name>
</gene>
<dbReference type="InterPro" id="IPR053231">
    <property type="entry name" value="GPCR_LN-TM7"/>
</dbReference>
<feature type="non-terminal residue" evidence="8">
    <location>
        <position position="219"/>
    </location>
</feature>
<dbReference type="GO" id="GO:0004930">
    <property type="term" value="F:G protein-coupled receptor activity"/>
    <property type="evidence" value="ECO:0007669"/>
    <property type="project" value="InterPro"/>
</dbReference>
<dbReference type="GO" id="GO:0007166">
    <property type="term" value="P:cell surface receptor signaling pathway"/>
    <property type="evidence" value="ECO:0007669"/>
    <property type="project" value="InterPro"/>
</dbReference>
<name>A7SU72_NEMVE</name>
<dbReference type="GO" id="GO:0016020">
    <property type="term" value="C:membrane"/>
    <property type="evidence" value="ECO:0007669"/>
    <property type="project" value="UniProtKB-SubCell"/>
</dbReference>
<dbReference type="KEGG" id="nve:5503901"/>
<evidence type="ECO:0000259" key="7">
    <source>
        <dbReference type="PROSITE" id="PS50261"/>
    </source>
</evidence>
<feature type="non-terminal residue" evidence="8">
    <location>
        <position position="1"/>
    </location>
</feature>
<keyword evidence="4 5" id="KW-0472">Membrane</keyword>
<feature type="transmembrane region" description="Helical" evidence="5">
    <location>
        <begin position="197"/>
        <end position="216"/>
    </location>
</feature>
<dbReference type="PROSITE" id="PS50261">
    <property type="entry name" value="G_PROTEIN_RECEP_F2_4"/>
    <property type="match status" value="1"/>
</dbReference>
<feature type="transmembrane region" description="Helical" evidence="5">
    <location>
        <begin position="76"/>
        <end position="102"/>
    </location>
</feature>
<dbReference type="PANTHER" id="PTHR45902">
    <property type="entry name" value="LATROPHILIN RECEPTOR-LIKE PROTEIN A"/>
    <property type="match status" value="1"/>
</dbReference>
<feature type="transmembrane region" description="Helical" evidence="5">
    <location>
        <begin position="170"/>
        <end position="191"/>
    </location>
</feature>
<comment type="subcellular location">
    <subcellularLocation>
        <location evidence="1">Membrane</location>
        <topology evidence="1">Multi-pass membrane protein</topology>
    </subcellularLocation>
</comment>
<dbReference type="EMBL" id="DS469808">
    <property type="protein sequence ID" value="EDO32751.1"/>
    <property type="molecule type" value="Genomic_DNA"/>
</dbReference>
<dbReference type="PANTHER" id="PTHR45902:SF1">
    <property type="entry name" value="LATROPHILIN RECEPTOR-LIKE PROTEIN A"/>
    <property type="match status" value="1"/>
</dbReference>
<dbReference type="OMA" id="HASCWIG"/>
<accession>A7SU72</accession>
<evidence type="ECO:0000256" key="2">
    <source>
        <dbReference type="ARBA" id="ARBA00022692"/>
    </source>
</evidence>
<evidence type="ECO:0000313" key="9">
    <source>
        <dbReference type="Proteomes" id="UP000001593"/>
    </source>
</evidence>
<feature type="transmembrane region" description="Helical" evidence="5">
    <location>
        <begin position="122"/>
        <end position="149"/>
    </location>
</feature>
<evidence type="ECO:0000256" key="6">
    <source>
        <dbReference type="SAM" id="SignalP"/>
    </source>
</evidence>
<dbReference type="Pfam" id="PF00002">
    <property type="entry name" value="7tm_2"/>
    <property type="match status" value="1"/>
</dbReference>
<feature type="signal peptide" evidence="6">
    <location>
        <begin position="1"/>
        <end position="20"/>
    </location>
</feature>
<keyword evidence="2 5" id="KW-0812">Transmembrane</keyword>
<keyword evidence="9" id="KW-1185">Reference proteome</keyword>
<dbReference type="AlphaFoldDB" id="A7SU72"/>
<evidence type="ECO:0000256" key="5">
    <source>
        <dbReference type="SAM" id="Phobius"/>
    </source>
</evidence>
<reference evidence="8 9" key="1">
    <citation type="journal article" date="2007" name="Science">
        <title>Sea anemone genome reveals ancestral eumetazoan gene repertoire and genomic organization.</title>
        <authorList>
            <person name="Putnam N.H."/>
            <person name="Srivastava M."/>
            <person name="Hellsten U."/>
            <person name="Dirks B."/>
            <person name="Chapman J."/>
            <person name="Salamov A."/>
            <person name="Terry A."/>
            <person name="Shapiro H."/>
            <person name="Lindquist E."/>
            <person name="Kapitonov V.V."/>
            <person name="Jurka J."/>
            <person name="Genikhovich G."/>
            <person name="Grigoriev I.V."/>
            <person name="Lucas S.M."/>
            <person name="Steele R.E."/>
            <person name="Finnerty J.R."/>
            <person name="Technau U."/>
            <person name="Martindale M.Q."/>
            <person name="Rokhsar D.S."/>
        </authorList>
    </citation>
    <scope>NUCLEOTIDE SEQUENCE [LARGE SCALE GENOMIC DNA]</scope>
    <source>
        <strain evidence="9">CH2 X CH6</strain>
    </source>
</reference>
<keyword evidence="3 5" id="KW-1133">Transmembrane helix</keyword>
<dbReference type="HOGENOM" id="CLU_002753_3_0_1"/>
<dbReference type="InterPro" id="IPR000832">
    <property type="entry name" value="GPCR_2_secretin-like"/>
</dbReference>
<sequence length="219" mass="24222">LMSLSMSLFLAHFWYLFASGETDKPAFCKAAAVTLHYLFLVTFGCTAVVAYDTRRTFSQKIAKAHAMGTAHHTLRLVVYLLLSWGLPCVLVGISFALDWYHVVTIGYGEGEACWLGDVDAQLVAFAAPVGVVLVFNIVAFSQTIFAINNARKQTTTVKGSHTARPSTVKIYIRLTSLMGFSWFFGISATLIHHALMYPFVVMTTLQGVYIFLAFICKAR</sequence>
<evidence type="ECO:0000256" key="3">
    <source>
        <dbReference type="ARBA" id="ARBA00022989"/>
    </source>
</evidence>
<feature type="chain" id="PRO_5002715493" description="G-protein coupled receptors family 2 profile 2 domain-containing protein" evidence="6">
    <location>
        <begin position="21"/>
        <end position="219"/>
    </location>
</feature>
<protein>
    <recommendedName>
        <fullName evidence="7">G-protein coupled receptors family 2 profile 2 domain-containing protein</fullName>
    </recommendedName>
</protein>
<keyword evidence="6" id="KW-0732">Signal</keyword>
<dbReference type="Gene3D" id="1.20.1070.10">
    <property type="entry name" value="Rhodopsin 7-helix transmembrane proteins"/>
    <property type="match status" value="1"/>
</dbReference>
<proteinExistence type="predicted"/>
<dbReference type="Proteomes" id="UP000001593">
    <property type="component" value="Unassembled WGS sequence"/>
</dbReference>
<feature type="transmembrane region" description="Helical" evidence="5">
    <location>
        <begin position="30"/>
        <end position="51"/>
    </location>
</feature>
<dbReference type="eggNOG" id="KOG4193">
    <property type="taxonomic scope" value="Eukaryota"/>
</dbReference>
<evidence type="ECO:0000313" key="8">
    <source>
        <dbReference type="EMBL" id="EDO32751.1"/>
    </source>
</evidence>